<dbReference type="EMBL" id="JQCP01000004">
    <property type="protein sequence ID" value="KRO01632.1"/>
    <property type="molecule type" value="Genomic_DNA"/>
</dbReference>
<dbReference type="RefSeq" id="WP_003150100.1">
    <property type="nucleotide sequence ID" value="NZ_JQCP01000004.1"/>
</dbReference>
<dbReference type="Gene3D" id="1.25.40.10">
    <property type="entry name" value="Tetratricopeptide repeat domain"/>
    <property type="match status" value="1"/>
</dbReference>
<feature type="region of interest" description="Disordered" evidence="2">
    <location>
        <begin position="278"/>
        <end position="314"/>
    </location>
</feature>
<dbReference type="SUPFAM" id="SSF48452">
    <property type="entry name" value="TPR-like"/>
    <property type="match status" value="1"/>
</dbReference>
<dbReference type="InterPro" id="IPR011990">
    <property type="entry name" value="TPR-like_helical_dom_sf"/>
</dbReference>
<keyword evidence="4" id="KW-1185">Reference proteome</keyword>
<evidence type="ECO:0000256" key="1">
    <source>
        <dbReference type="PROSITE-ProRule" id="PRU00339"/>
    </source>
</evidence>
<evidence type="ECO:0000313" key="3">
    <source>
        <dbReference type="EMBL" id="KRO01632.1"/>
    </source>
</evidence>
<feature type="compositionally biased region" description="Basic and acidic residues" evidence="2">
    <location>
        <begin position="304"/>
        <end position="314"/>
    </location>
</feature>
<dbReference type="Proteomes" id="UP000051927">
    <property type="component" value="Unassembled WGS sequence"/>
</dbReference>
<organism evidence="3 4">
    <name type="scientific">Lancefieldella rimae</name>
    <dbReference type="NCBI Taxonomy" id="1383"/>
    <lineage>
        <taxon>Bacteria</taxon>
        <taxon>Bacillati</taxon>
        <taxon>Actinomycetota</taxon>
        <taxon>Coriobacteriia</taxon>
        <taxon>Coriobacteriales</taxon>
        <taxon>Atopobiaceae</taxon>
        <taxon>Lancefieldella</taxon>
    </lineage>
</organism>
<accession>A0ABR5PYX5</accession>
<gene>
    <name evidence="3" type="ORF">IV60_GL001505</name>
</gene>
<dbReference type="PROSITE" id="PS50005">
    <property type="entry name" value="TPR"/>
    <property type="match status" value="1"/>
</dbReference>
<dbReference type="GeneID" id="84904983"/>
<evidence type="ECO:0000256" key="2">
    <source>
        <dbReference type="SAM" id="MobiDB-lite"/>
    </source>
</evidence>
<protein>
    <submittedName>
        <fullName evidence="3">Tetratricopeptide repeat domain protein</fullName>
    </submittedName>
</protein>
<feature type="repeat" description="TPR" evidence="1">
    <location>
        <begin position="82"/>
        <end position="115"/>
    </location>
</feature>
<name>A0ABR5PYX5_9ACTN</name>
<comment type="caution">
    <text evidence="3">The sequence shown here is derived from an EMBL/GenBank/DDBJ whole genome shotgun (WGS) entry which is preliminary data.</text>
</comment>
<reference evidence="3 4" key="1">
    <citation type="journal article" date="2015" name="Genome Announc.">
        <title>Expanding the biotechnology potential of lactobacilli through comparative genomics of 213 strains and associated genera.</title>
        <authorList>
            <person name="Sun Z."/>
            <person name="Harris H.M."/>
            <person name="McCann A."/>
            <person name="Guo C."/>
            <person name="Argimon S."/>
            <person name="Zhang W."/>
            <person name="Yang X."/>
            <person name="Jeffery I.B."/>
            <person name="Cooney J.C."/>
            <person name="Kagawa T.F."/>
            <person name="Liu W."/>
            <person name="Song Y."/>
            <person name="Salvetti E."/>
            <person name="Wrobel A."/>
            <person name="Rasinkangas P."/>
            <person name="Parkhill J."/>
            <person name="Rea M.C."/>
            <person name="O'Sullivan O."/>
            <person name="Ritari J."/>
            <person name="Douillard F.P."/>
            <person name="Paul Ross R."/>
            <person name="Yang R."/>
            <person name="Briner A.E."/>
            <person name="Felis G.E."/>
            <person name="de Vos W.M."/>
            <person name="Barrangou R."/>
            <person name="Klaenhammer T.R."/>
            <person name="Caufield P.W."/>
            <person name="Cui Y."/>
            <person name="Zhang H."/>
            <person name="O'Toole P.W."/>
        </authorList>
    </citation>
    <scope>NUCLEOTIDE SEQUENCE [LARGE SCALE GENOMIC DNA]</scope>
    <source>
        <strain evidence="3 4">DSM 7090</strain>
    </source>
</reference>
<evidence type="ECO:0000313" key="4">
    <source>
        <dbReference type="Proteomes" id="UP000051927"/>
    </source>
</evidence>
<dbReference type="InterPro" id="IPR019734">
    <property type="entry name" value="TPR_rpt"/>
</dbReference>
<sequence>MAQTELSDELIDAEGLLLQNEDEQAYDLLARLAEDAEEYVDRNYQTTDEVQWFSFPTLFDRLAYRRVEKDPRELRDVGEPFERLYADFALSCVRTGRYEEAADALKQTIRWNPMNCAARLDLADLYKVAGDVQQYLALTFSVFERASEVKHLARAFLNFASWFEQTGRAQQAAAALRAARRLDAHDGALNAALSRATGTETDPDTLSDSEADDLLAVEGLPGGANAEIAVCLLMCAQDEAAMGNRNEATQLTIRARDLVGEPAALVLLELVRDAALNPETSGASGAGTSGSELTPGQEETSGLELRKEPGDGQA</sequence>
<proteinExistence type="predicted"/>
<keyword evidence="1" id="KW-0802">TPR repeat</keyword>